<dbReference type="Pfam" id="PF13456">
    <property type="entry name" value="RVT_3"/>
    <property type="match status" value="1"/>
</dbReference>
<evidence type="ECO:0000313" key="3">
    <source>
        <dbReference type="Proteomes" id="UP001237642"/>
    </source>
</evidence>
<keyword evidence="3" id="KW-1185">Reference proteome</keyword>
<dbReference type="GO" id="GO:0004523">
    <property type="term" value="F:RNA-DNA hybrid ribonuclease activity"/>
    <property type="evidence" value="ECO:0007669"/>
    <property type="project" value="InterPro"/>
</dbReference>
<evidence type="ECO:0000313" key="2">
    <source>
        <dbReference type="EMBL" id="KAK1383623.1"/>
    </source>
</evidence>
<comment type="caution">
    <text evidence="2">The sequence shown here is derived from an EMBL/GenBank/DDBJ whole genome shotgun (WGS) entry which is preliminary data.</text>
</comment>
<dbReference type="AlphaFoldDB" id="A0AAD8IFQ1"/>
<dbReference type="GO" id="GO:0003676">
    <property type="term" value="F:nucleic acid binding"/>
    <property type="evidence" value="ECO:0007669"/>
    <property type="project" value="InterPro"/>
</dbReference>
<dbReference type="EMBL" id="JAUIZM010000005">
    <property type="protein sequence ID" value="KAK1383623.1"/>
    <property type="molecule type" value="Genomic_DNA"/>
</dbReference>
<name>A0AAD8IFQ1_9APIA</name>
<reference evidence="2" key="1">
    <citation type="submission" date="2023-02" db="EMBL/GenBank/DDBJ databases">
        <title>Genome of toxic invasive species Heracleum sosnowskyi carries increased number of genes despite the absence of recent whole-genome duplications.</title>
        <authorList>
            <person name="Schelkunov M."/>
            <person name="Shtratnikova V."/>
            <person name="Makarenko M."/>
            <person name="Klepikova A."/>
            <person name="Omelchenko D."/>
            <person name="Novikova G."/>
            <person name="Obukhova E."/>
            <person name="Bogdanov V."/>
            <person name="Penin A."/>
            <person name="Logacheva M."/>
        </authorList>
    </citation>
    <scope>NUCLEOTIDE SEQUENCE</scope>
    <source>
        <strain evidence="2">Hsosn_3</strain>
        <tissue evidence="2">Leaf</tissue>
    </source>
</reference>
<feature type="domain" description="RNase H type-1" evidence="1">
    <location>
        <begin position="1"/>
        <end position="60"/>
    </location>
</feature>
<gene>
    <name evidence="2" type="ORF">POM88_021358</name>
</gene>
<evidence type="ECO:0000259" key="1">
    <source>
        <dbReference type="Pfam" id="PF13456"/>
    </source>
</evidence>
<proteinExistence type="predicted"/>
<sequence length="130" mass="15037">MRDHNGFLICGVMGSFKDMTHFQAQLWAVHMGMKEAFSRSLNKMLIETERVESFRILCRQDFDEAASREEERNKVARFGANYDMLHHSGLVEVDYSFQPMRDLLDNDIGWGPHLPALDTQPNFGQGELEK</sequence>
<reference evidence="2" key="2">
    <citation type="submission" date="2023-05" db="EMBL/GenBank/DDBJ databases">
        <authorList>
            <person name="Schelkunov M.I."/>
        </authorList>
    </citation>
    <scope>NUCLEOTIDE SEQUENCE</scope>
    <source>
        <strain evidence="2">Hsosn_3</strain>
        <tissue evidence="2">Leaf</tissue>
    </source>
</reference>
<protein>
    <recommendedName>
        <fullName evidence="1">RNase H type-1 domain-containing protein</fullName>
    </recommendedName>
</protein>
<organism evidence="2 3">
    <name type="scientific">Heracleum sosnowskyi</name>
    <dbReference type="NCBI Taxonomy" id="360622"/>
    <lineage>
        <taxon>Eukaryota</taxon>
        <taxon>Viridiplantae</taxon>
        <taxon>Streptophyta</taxon>
        <taxon>Embryophyta</taxon>
        <taxon>Tracheophyta</taxon>
        <taxon>Spermatophyta</taxon>
        <taxon>Magnoliopsida</taxon>
        <taxon>eudicotyledons</taxon>
        <taxon>Gunneridae</taxon>
        <taxon>Pentapetalae</taxon>
        <taxon>asterids</taxon>
        <taxon>campanulids</taxon>
        <taxon>Apiales</taxon>
        <taxon>Apiaceae</taxon>
        <taxon>Apioideae</taxon>
        <taxon>apioid superclade</taxon>
        <taxon>Tordylieae</taxon>
        <taxon>Tordyliinae</taxon>
        <taxon>Heracleum</taxon>
    </lineage>
</organism>
<dbReference type="InterPro" id="IPR002156">
    <property type="entry name" value="RNaseH_domain"/>
</dbReference>
<dbReference type="Proteomes" id="UP001237642">
    <property type="component" value="Unassembled WGS sequence"/>
</dbReference>
<accession>A0AAD8IFQ1</accession>